<evidence type="ECO:0000313" key="3">
    <source>
        <dbReference type="Proteomes" id="UP000799766"/>
    </source>
</evidence>
<keyword evidence="3" id="KW-1185">Reference proteome</keyword>
<dbReference type="AlphaFoldDB" id="A0A6A6P2C8"/>
<evidence type="ECO:0000256" key="1">
    <source>
        <dbReference type="SAM" id="Phobius"/>
    </source>
</evidence>
<dbReference type="Proteomes" id="UP000799766">
    <property type="component" value="Unassembled WGS sequence"/>
</dbReference>
<keyword evidence="1" id="KW-1133">Transmembrane helix</keyword>
<name>A0A6A6P2C8_9PEZI</name>
<evidence type="ECO:0000313" key="2">
    <source>
        <dbReference type="EMBL" id="KAF2458116.1"/>
    </source>
</evidence>
<proteinExistence type="predicted"/>
<gene>
    <name evidence="2" type="ORF">BDY21DRAFT_341584</name>
</gene>
<dbReference type="OrthoDB" id="3344043at2759"/>
<organism evidence="2 3">
    <name type="scientific">Lineolata rhizophorae</name>
    <dbReference type="NCBI Taxonomy" id="578093"/>
    <lineage>
        <taxon>Eukaryota</taxon>
        <taxon>Fungi</taxon>
        <taxon>Dikarya</taxon>
        <taxon>Ascomycota</taxon>
        <taxon>Pezizomycotina</taxon>
        <taxon>Dothideomycetes</taxon>
        <taxon>Dothideomycetes incertae sedis</taxon>
        <taxon>Lineolatales</taxon>
        <taxon>Lineolataceae</taxon>
        <taxon>Lineolata</taxon>
    </lineage>
</organism>
<accession>A0A6A6P2C8</accession>
<keyword evidence="1" id="KW-0812">Transmembrane</keyword>
<protein>
    <submittedName>
        <fullName evidence="2">Uncharacterized protein</fullName>
    </submittedName>
</protein>
<sequence length="413" mass="44369">MDVALHASVESTQVQLPKDGSVNADDLWSRSLAPICFKADPSEADDRGFGVAFNNGRSCHDRLDLDWDDSEAQQTVTNSSGLNRVVAVGQKQGVLAIIADQNAQTSSSYVASTFGVRTSCHVSRADCDINIAESTYTCPELQLEGQFSQPLNWSYLDTNYPLSYADPEMPNPLSWSVAAVVNGDAETHEALVSTSDAAVVNNGNKLFIVVDCSSSVHNVDYSYVQGDFKIMMDSLANASTTSLVLAPVFPRLVEGSAGWGKKVLLSGLTAAVATEPSAQMVADSFAGVVNRVALSATTGIVSPSPVKYQLVATAYTLVPKAAAIIVVCLSHIYVIIGIALTGSAVYFCQKDPDVMDVQSRLSIMGLTAQAFEPRASGHPATRMRDLFKYSDIHEERIVRVKRTERGGWSWEAL</sequence>
<dbReference type="EMBL" id="MU001678">
    <property type="protein sequence ID" value="KAF2458116.1"/>
    <property type="molecule type" value="Genomic_DNA"/>
</dbReference>
<keyword evidence="1" id="KW-0472">Membrane</keyword>
<feature type="transmembrane region" description="Helical" evidence="1">
    <location>
        <begin position="321"/>
        <end position="348"/>
    </location>
</feature>
<reference evidence="2" key="1">
    <citation type="journal article" date="2020" name="Stud. Mycol.">
        <title>101 Dothideomycetes genomes: a test case for predicting lifestyles and emergence of pathogens.</title>
        <authorList>
            <person name="Haridas S."/>
            <person name="Albert R."/>
            <person name="Binder M."/>
            <person name="Bloem J."/>
            <person name="Labutti K."/>
            <person name="Salamov A."/>
            <person name="Andreopoulos B."/>
            <person name="Baker S."/>
            <person name="Barry K."/>
            <person name="Bills G."/>
            <person name="Bluhm B."/>
            <person name="Cannon C."/>
            <person name="Castanera R."/>
            <person name="Culley D."/>
            <person name="Daum C."/>
            <person name="Ezra D."/>
            <person name="Gonzalez J."/>
            <person name="Henrissat B."/>
            <person name="Kuo A."/>
            <person name="Liang C."/>
            <person name="Lipzen A."/>
            <person name="Lutzoni F."/>
            <person name="Magnuson J."/>
            <person name="Mondo S."/>
            <person name="Nolan M."/>
            <person name="Ohm R."/>
            <person name="Pangilinan J."/>
            <person name="Park H.-J."/>
            <person name="Ramirez L."/>
            <person name="Alfaro M."/>
            <person name="Sun H."/>
            <person name="Tritt A."/>
            <person name="Yoshinaga Y."/>
            <person name="Zwiers L.-H."/>
            <person name="Turgeon B."/>
            <person name="Goodwin S."/>
            <person name="Spatafora J."/>
            <person name="Crous P."/>
            <person name="Grigoriev I."/>
        </authorList>
    </citation>
    <scope>NUCLEOTIDE SEQUENCE</scope>
    <source>
        <strain evidence="2">ATCC 16933</strain>
    </source>
</reference>